<dbReference type="AlphaFoldDB" id="A0A9P0THM5"/>
<name>A0A9P0THM5_PIEBR</name>
<evidence type="ECO:0000313" key="1">
    <source>
        <dbReference type="EMBL" id="CAH4030728.1"/>
    </source>
</evidence>
<reference evidence="1" key="1">
    <citation type="submission" date="2022-05" db="EMBL/GenBank/DDBJ databases">
        <authorList>
            <person name="Okamura Y."/>
        </authorList>
    </citation>
    <scope>NUCLEOTIDE SEQUENCE</scope>
</reference>
<evidence type="ECO:0000313" key="2">
    <source>
        <dbReference type="Proteomes" id="UP001152562"/>
    </source>
</evidence>
<sequence>MPPGLPCCNHDADNKQFKCCKLTMLDIQKFHQEFYNTKNKKDQDAFILKHCTVVKAKRRRPRVGQRQATQNTTKLFVRKRKSLKLLRVCQKSFIQILGITQHRVRKVSRTFASTGSIIQEKTGGDHTSAKNADRLRAVKRFIESFKCLESHYCRSTVSRKYLPSTLNIK</sequence>
<comment type="caution">
    <text evidence="1">The sequence shown here is derived from an EMBL/GenBank/DDBJ whole genome shotgun (WGS) entry which is preliminary data.</text>
</comment>
<dbReference type="EMBL" id="CALOZG010000011">
    <property type="protein sequence ID" value="CAH4030728.1"/>
    <property type="molecule type" value="Genomic_DNA"/>
</dbReference>
<dbReference type="Proteomes" id="UP001152562">
    <property type="component" value="Unassembled WGS sequence"/>
</dbReference>
<organism evidence="1 2">
    <name type="scientific">Pieris brassicae</name>
    <name type="common">White butterfly</name>
    <name type="synonym">Large white butterfly</name>
    <dbReference type="NCBI Taxonomy" id="7116"/>
    <lineage>
        <taxon>Eukaryota</taxon>
        <taxon>Metazoa</taxon>
        <taxon>Ecdysozoa</taxon>
        <taxon>Arthropoda</taxon>
        <taxon>Hexapoda</taxon>
        <taxon>Insecta</taxon>
        <taxon>Pterygota</taxon>
        <taxon>Neoptera</taxon>
        <taxon>Endopterygota</taxon>
        <taxon>Lepidoptera</taxon>
        <taxon>Glossata</taxon>
        <taxon>Ditrysia</taxon>
        <taxon>Papilionoidea</taxon>
        <taxon>Pieridae</taxon>
        <taxon>Pierinae</taxon>
        <taxon>Pieris</taxon>
    </lineage>
</organism>
<keyword evidence="2" id="KW-1185">Reference proteome</keyword>
<dbReference type="PANTHER" id="PTHR10773:SF19">
    <property type="match status" value="1"/>
</dbReference>
<protein>
    <submittedName>
        <fullName evidence="1">Uncharacterized protein</fullName>
    </submittedName>
</protein>
<gene>
    <name evidence="1" type="ORF">PIBRA_LOCUS7346</name>
</gene>
<dbReference type="PANTHER" id="PTHR10773">
    <property type="entry name" value="DNA-DIRECTED RNA POLYMERASES I, II, AND III SUBUNIT RPABC2"/>
    <property type="match status" value="1"/>
</dbReference>
<proteinExistence type="predicted"/>
<accession>A0A9P0THM5</accession>